<evidence type="ECO:0000256" key="3">
    <source>
        <dbReference type="ARBA" id="ARBA00022833"/>
    </source>
</evidence>
<reference evidence="5 6" key="1">
    <citation type="submission" date="2024-08" db="EMBL/GenBank/DDBJ databases">
        <authorList>
            <person name="Cucini C."/>
            <person name="Frati F."/>
        </authorList>
    </citation>
    <scope>NUCLEOTIDE SEQUENCE [LARGE SCALE GENOMIC DNA]</scope>
</reference>
<accession>A0ABP1RYZ4</accession>
<dbReference type="InterPro" id="IPR051064">
    <property type="entry name" value="SEC14/CRAL-TRIO_domain"/>
</dbReference>
<dbReference type="Gene3D" id="3.40.525.10">
    <property type="entry name" value="CRAL-TRIO lipid binding domain"/>
    <property type="match status" value="1"/>
</dbReference>
<keyword evidence="6" id="KW-1185">Reference proteome</keyword>
<dbReference type="SUPFAM" id="SSF46938">
    <property type="entry name" value="CRAL/TRIO N-terminal domain"/>
    <property type="match status" value="1"/>
</dbReference>
<dbReference type="Proteomes" id="UP001642540">
    <property type="component" value="Unassembled WGS sequence"/>
</dbReference>
<evidence type="ECO:0000259" key="4">
    <source>
        <dbReference type="PROSITE" id="PS50191"/>
    </source>
</evidence>
<protein>
    <recommendedName>
        <fullName evidence="4">CRAL-TRIO domain-containing protein</fullName>
    </recommendedName>
</protein>
<dbReference type="EMBL" id="CAXLJM020000125">
    <property type="protein sequence ID" value="CAL8139424.1"/>
    <property type="molecule type" value="Genomic_DNA"/>
</dbReference>
<gene>
    <name evidence="5" type="ORF">ODALV1_LOCUS27830</name>
</gene>
<dbReference type="InterPro" id="IPR001251">
    <property type="entry name" value="CRAL-TRIO_dom"/>
</dbReference>
<dbReference type="Gene3D" id="2.20.25.240">
    <property type="match status" value="1"/>
</dbReference>
<dbReference type="Pfam" id="PF00650">
    <property type="entry name" value="CRAL_TRIO"/>
    <property type="match status" value="1"/>
</dbReference>
<dbReference type="InterPro" id="IPR036865">
    <property type="entry name" value="CRAL-TRIO_dom_sf"/>
</dbReference>
<sequence>MAENTEPEVSTTPQKRNQREKLYFENKIYALNKETSTSKYYRCVRRECSGRCIEVDKKVTLTQQHSCLVASFECDIEKARNRVKQFSLENPFVAPSRVIAEVQQEFPASILQALPKHTSMYRSIRKWRRPEGIKELTQRLDIVFTDEQITTAKGTSFLFHDSKDERRILIFATEGCIQFRDRVLSILPHDYMKTDLYLSRFLRAKNFRLQDAENFLREALEWRQLNAMDSIDSEDFSDIEKDFPLYLDGVDKKGRVILEGFFGEWKVRTAVVAGKVQKLKRYGVKAIEDATRKVRELQSQGKNVTQWVMLLNMDGFNFAESACPTCLPYYLNFVSSYEKYYPFSVGHMVFVNTPEAFETVLNLVRPIMNAQTRKVMKIFGTNIKKWEPYVEKHFPTSEISEWFGGYKPRKFSAYPDFV</sequence>
<feature type="domain" description="CRAL-TRIO" evidence="4">
    <location>
        <begin position="235"/>
        <end position="411"/>
    </location>
</feature>
<dbReference type="CDD" id="cd00170">
    <property type="entry name" value="SEC14"/>
    <property type="match status" value="1"/>
</dbReference>
<dbReference type="SUPFAM" id="SSF52087">
    <property type="entry name" value="CRAL/TRIO domain"/>
    <property type="match status" value="1"/>
</dbReference>
<keyword evidence="3" id="KW-0862">Zinc</keyword>
<keyword evidence="2" id="KW-0863">Zinc-finger</keyword>
<dbReference type="PANTHER" id="PTHR23324:SF83">
    <property type="entry name" value="SEC14-LIKE PROTEIN 2"/>
    <property type="match status" value="1"/>
</dbReference>
<dbReference type="SMART" id="SM00516">
    <property type="entry name" value="SEC14"/>
    <property type="match status" value="1"/>
</dbReference>
<evidence type="ECO:0000313" key="5">
    <source>
        <dbReference type="EMBL" id="CAL8139424.1"/>
    </source>
</evidence>
<comment type="caution">
    <text evidence="5">The sequence shown here is derived from an EMBL/GenBank/DDBJ whole genome shotgun (WGS) entry which is preliminary data.</text>
</comment>
<dbReference type="InterPro" id="IPR007588">
    <property type="entry name" value="Znf_FLYWCH"/>
</dbReference>
<evidence type="ECO:0000256" key="2">
    <source>
        <dbReference type="ARBA" id="ARBA00022771"/>
    </source>
</evidence>
<evidence type="ECO:0000313" key="6">
    <source>
        <dbReference type="Proteomes" id="UP001642540"/>
    </source>
</evidence>
<name>A0ABP1RYZ4_9HEXA</name>
<dbReference type="PANTHER" id="PTHR23324">
    <property type="entry name" value="SEC14 RELATED PROTEIN"/>
    <property type="match status" value="1"/>
</dbReference>
<organism evidence="5 6">
    <name type="scientific">Orchesella dallaii</name>
    <dbReference type="NCBI Taxonomy" id="48710"/>
    <lineage>
        <taxon>Eukaryota</taxon>
        <taxon>Metazoa</taxon>
        <taxon>Ecdysozoa</taxon>
        <taxon>Arthropoda</taxon>
        <taxon>Hexapoda</taxon>
        <taxon>Collembola</taxon>
        <taxon>Entomobryomorpha</taxon>
        <taxon>Entomobryoidea</taxon>
        <taxon>Orchesellidae</taxon>
        <taxon>Orchesellinae</taxon>
        <taxon>Orchesella</taxon>
    </lineage>
</organism>
<evidence type="ECO:0000256" key="1">
    <source>
        <dbReference type="ARBA" id="ARBA00022723"/>
    </source>
</evidence>
<proteinExistence type="predicted"/>
<dbReference type="InterPro" id="IPR036273">
    <property type="entry name" value="CRAL/TRIO_N_dom_sf"/>
</dbReference>
<dbReference type="PROSITE" id="PS50191">
    <property type="entry name" value="CRAL_TRIO"/>
    <property type="match status" value="1"/>
</dbReference>
<dbReference type="Pfam" id="PF04500">
    <property type="entry name" value="FLYWCH"/>
    <property type="match status" value="1"/>
</dbReference>
<keyword evidence="1" id="KW-0479">Metal-binding</keyword>